<name>W7Y2J5_9BACT</name>
<reference evidence="1 2" key="1">
    <citation type="journal article" date="2014" name="Genome Announc.">
        <title>Draft Genome Sequence of Cytophaga fermentans JCM 21142T, a Facultative Anaerobe Isolated from Marine Mud.</title>
        <authorList>
            <person name="Starns D."/>
            <person name="Oshima K."/>
            <person name="Suda W."/>
            <person name="Iino T."/>
            <person name="Yuki M."/>
            <person name="Inoue J."/>
            <person name="Kitamura K."/>
            <person name="Iida T."/>
            <person name="Darby A."/>
            <person name="Hattori M."/>
            <person name="Ohkuma M."/>
        </authorList>
    </citation>
    <scope>NUCLEOTIDE SEQUENCE [LARGE SCALE GENOMIC DNA]</scope>
    <source>
        <strain evidence="1 2">JCM 21142</strain>
    </source>
</reference>
<dbReference type="RefSeq" id="WP_027470794.1">
    <property type="nucleotide sequence ID" value="NZ_BAMD01000006.1"/>
</dbReference>
<sequence>MVHEGNFFLHLAAACDIIYDELSETDHKNIVAIFRILNFKGEGSDIKVKLEEVRNNDIEMEYTQ</sequence>
<dbReference type="Proteomes" id="UP000019402">
    <property type="component" value="Unassembled WGS sequence"/>
</dbReference>
<accession>W7Y2J5</accession>
<evidence type="ECO:0000313" key="2">
    <source>
        <dbReference type="Proteomes" id="UP000019402"/>
    </source>
</evidence>
<gene>
    <name evidence="1" type="ORF">JCM21142_3805</name>
</gene>
<dbReference type="AlphaFoldDB" id="W7Y2J5"/>
<organism evidence="1 2">
    <name type="scientific">Saccharicrinis fermentans DSM 9555 = JCM 21142</name>
    <dbReference type="NCBI Taxonomy" id="869213"/>
    <lineage>
        <taxon>Bacteria</taxon>
        <taxon>Pseudomonadati</taxon>
        <taxon>Bacteroidota</taxon>
        <taxon>Bacteroidia</taxon>
        <taxon>Marinilabiliales</taxon>
        <taxon>Marinilabiliaceae</taxon>
        <taxon>Saccharicrinis</taxon>
    </lineage>
</organism>
<keyword evidence="2" id="KW-1185">Reference proteome</keyword>
<evidence type="ECO:0000313" key="1">
    <source>
        <dbReference type="EMBL" id="GAF02177.1"/>
    </source>
</evidence>
<dbReference type="EMBL" id="BAMD01000006">
    <property type="protein sequence ID" value="GAF02177.1"/>
    <property type="molecule type" value="Genomic_DNA"/>
</dbReference>
<dbReference type="OrthoDB" id="9772435at2"/>
<comment type="caution">
    <text evidence="1">The sequence shown here is derived from an EMBL/GenBank/DDBJ whole genome shotgun (WGS) entry which is preliminary data.</text>
</comment>
<protein>
    <submittedName>
        <fullName evidence="1">Uncharacterized protein</fullName>
    </submittedName>
</protein>
<proteinExistence type="predicted"/>